<dbReference type="EMBL" id="MNCJ02000320">
    <property type="protein sequence ID" value="KAF5805108.1"/>
    <property type="molecule type" value="Genomic_DNA"/>
</dbReference>
<name>A0A251UMI1_HELAN</name>
<keyword evidence="3" id="KW-1185">Reference proteome</keyword>
<reference evidence="1" key="3">
    <citation type="submission" date="2020-06" db="EMBL/GenBank/DDBJ databases">
        <title>Helianthus annuus Genome sequencing and assembly Release 2.</title>
        <authorList>
            <person name="Gouzy J."/>
            <person name="Langlade N."/>
            <person name="Munos S."/>
        </authorList>
    </citation>
    <scope>NUCLEOTIDE SEQUENCE</scope>
    <source>
        <tissue evidence="1">Leaves</tissue>
    </source>
</reference>
<dbReference type="Gramene" id="mRNA:HanXRQr2_Chr05g0205211">
    <property type="protein sequence ID" value="mRNA:HanXRQr2_Chr05g0205211"/>
    <property type="gene ID" value="HanXRQr2_Chr05g0205211"/>
</dbReference>
<proteinExistence type="predicted"/>
<gene>
    <name evidence="2" type="ORF">HannXRQ_Chr05g0137921</name>
    <name evidence="1" type="ORF">HanXRQr2_Chr05g0205211</name>
</gene>
<organism evidence="2 3">
    <name type="scientific">Helianthus annuus</name>
    <name type="common">Common sunflower</name>
    <dbReference type="NCBI Taxonomy" id="4232"/>
    <lineage>
        <taxon>Eukaryota</taxon>
        <taxon>Viridiplantae</taxon>
        <taxon>Streptophyta</taxon>
        <taxon>Embryophyta</taxon>
        <taxon>Tracheophyta</taxon>
        <taxon>Spermatophyta</taxon>
        <taxon>Magnoliopsida</taxon>
        <taxon>eudicotyledons</taxon>
        <taxon>Gunneridae</taxon>
        <taxon>Pentapetalae</taxon>
        <taxon>asterids</taxon>
        <taxon>campanulids</taxon>
        <taxon>Asterales</taxon>
        <taxon>Asteraceae</taxon>
        <taxon>Asteroideae</taxon>
        <taxon>Heliantheae alliance</taxon>
        <taxon>Heliantheae</taxon>
        <taxon>Helianthus</taxon>
    </lineage>
</organism>
<evidence type="ECO:0000313" key="2">
    <source>
        <dbReference type="EMBL" id="OTG24545.1"/>
    </source>
</evidence>
<sequence>MVNFQTMSATGQSPYSQIDRWRPSTSAGVYLSSNTSVNIIAGIILLVSSLNHDPVFHGRLLNSGQTVRVGNHEEGCTNSVKSLREQVAKM</sequence>
<dbReference type="Proteomes" id="UP000215914">
    <property type="component" value="Chromosome 5"/>
</dbReference>
<reference evidence="2" key="2">
    <citation type="submission" date="2017-02" db="EMBL/GenBank/DDBJ databases">
        <title>Sunflower complete genome.</title>
        <authorList>
            <person name="Langlade N."/>
            <person name="Munos S."/>
        </authorList>
    </citation>
    <scope>NUCLEOTIDE SEQUENCE [LARGE SCALE GENOMIC DNA]</scope>
    <source>
        <tissue evidence="2">Leaves</tissue>
    </source>
</reference>
<dbReference type="InParanoid" id="A0A251UMI1"/>
<evidence type="ECO:0000313" key="1">
    <source>
        <dbReference type="EMBL" id="KAF5805108.1"/>
    </source>
</evidence>
<dbReference type="EMBL" id="CM007894">
    <property type="protein sequence ID" value="OTG24545.1"/>
    <property type="molecule type" value="Genomic_DNA"/>
</dbReference>
<evidence type="ECO:0000313" key="3">
    <source>
        <dbReference type="Proteomes" id="UP000215914"/>
    </source>
</evidence>
<reference evidence="1 3" key="1">
    <citation type="journal article" date="2017" name="Nature">
        <title>The sunflower genome provides insights into oil metabolism, flowering and Asterid evolution.</title>
        <authorList>
            <person name="Badouin H."/>
            <person name="Gouzy J."/>
            <person name="Grassa C.J."/>
            <person name="Murat F."/>
            <person name="Staton S.E."/>
            <person name="Cottret L."/>
            <person name="Lelandais-Briere C."/>
            <person name="Owens G.L."/>
            <person name="Carrere S."/>
            <person name="Mayjonade B."/>
            <person name="Legrand L."/>
            <person name="Gill N."/>
            <person name="Kane N.C."/>
            <person name="Bowers J.E."/>
            <person name="Hubner S."/>
            <person name="Bellec A."/>
            <person name="Berard A."/>
            <person name="Berges H."/>
            <person name="Blanchet N."/>
            <person name="Boniface M.C."/>
            <person name="Brunel D."/>
            <person name="Catrice O."/>
            <person name="Chaidir N."/>
            <person name="Claudel C."/>
            <person name="Donnadieu C."/>
            <person name="Faraut T."/>
            <person name="Fievet G."/>
            <person name="Helmstetter N."/>
            <person name="King M."/>
            <person name="Knapp S.J."/>
            <person name="Lai Z."/>
            <person name="Le Paslier M.C."/>
            <person name="Lippi Y."/>
            <person name="Lorenzon L."/>
            <person name="Mandel J.R."/>
            <person name="Marage G."/>
            <person name="Marchand G."/>
            <person name="Marquand E."/>
            <person name="Bret-Mestries E."/>
            <person name="Morien E."/>
            <person name="Nambeesan S."/>
            <person name="Nguyen T."/>
            <person name="Pegot-Espagnet P."/>
            <person name="Pouilly N."/>
            <person name="Raftis F."/>
            <person name="Sallet E."/>
            <person name="Schiex T."/>
            <person name="Thomas J."/>
            <person name="Vandecasteele C."/>
            <person name="Vares D."/>
            <person name="Vear F."/>
            <person name="Vautrin S."/>
            <person name="Crespi M."/>
            <person name="Mangin B."/>
            <person name="Burke J.M."/>
            <person name="Salse J."/>
            <person name="Munos S."/>
            <person name="Vincourt P."/>
            <person name="Rieseberg L.H."/>
            <person name="Langlade N.B."/>
        </authorList>
    </citation>
    <scope>NUCLEOTIDE SEQUENCE [LARGE SCALE GENOMIC DNA]</scope>
    <source>
        <strain evidence="3">cv. SF193</strain>
        <tissue evidence="1">Leaves</tissue>
    </source>
</reference>
<accession>A0A251UMI1</accession>
<protein>
    <submittedName>
        <fullName evidence="2">Uncharacterized protein</fullName>
    </submittedName>
</protein>
<dbReference type="AlphaFoldDB" id="A0A251UMI1"/>